<evidence type="ECO:0000256" key="1">
    <source>
        <dbReference type="ARBA" id="ARBA00007626"/>
    </source>
</evidence>
<dbReference type="EMBL" id="JAAMPC010000017">
    <property type="protein sequence ID" value="KAG2248412.1"/>
    <property type="molecule type" value="Genomic_DNA"/>
</dbReference>
<comment type="caution">
    <text evidence="4">The sequence shown here is derived from an EMBL/GenBank/DDBJ whole genome shotgun (WGS) entry which is preliminary data.</text>
</comment>
<dbReference type="OrthoDB" id="185373at2759"/>
<evidence type="ECO:0000256" key="2">
    <source>
        <dbReference type="ARBA" id="ARBA00022737"/>
    </source>
</evidence>
<dbReference type="PROSITE" id="PS51375">
    <property type="entry name" value="PPR"/>
    <property type="match status" value="1"/>
</dbReference>
<evidence type="ECO:0008006" key="6">
    <source>
        <dbReference type="Google" id="ProtNLM"/>
    </source>
</evidence>
<feature type="repeat" description="PPR" evidence="3">
    <location>
        <begin position="9"/>
        <end position="43"/>
    </location>
</feature>
<gene>
    <name evidence="4" type="ORF">Bca52824_088040</name>
</gene>
<dbReference type="Gene3D" id="1.25.40.10">
    <property type="entry name" value="Tetratricopeptide repeat domain"/>
    <property type="match status" value="1"/>
</dbReference>
<dbReference type="Proteomes" id="UP000886595">
    <property type="component" value="Unassembled WGS sequence"/>
</dbReference>
<protein>
    <recommendedName>
        <fullName evidence="6">Pentatricopeptide repeat-containing protein</fullName>
    </recommendedName>
</protein>
<keyword evidence="5" id="KW-1185">Reference proteome</keyword>
<keyword evidence="2" id="KW-0677">Repeat</keyword>
<sequence length="106" mass="12081">MKKDGFEPDAAAYNIMTRSLCIAGRGDLALEFYKEMIEKGITFGLRTYKMLLDCTAKTEEVDVVQSIADDMVRICEVSEHDAFGYFLKSFCVPGKIREDLELIRRV</sequence>
<evidence type="ECO:0000256" key="3">
    <source>
        <dbReference type="PROSITE-ProRule" id="PRU00708"/>
    </source>
</evidence>
<dbReference type="InterPro" id="IPR011990">
    <property type="entry name" value="TPR-like_helical_dom_sf"/>
</dbReference>
<dbReference type="NCBIfam" id="TIGR00756">
    <property type="entry name" value="PPR"/>
    <property type="match status" value="1"/>
</dbReference>
<proteinExistence type="inferred from homology"/>
<organism evidence="4 5">
    <name type="scientific">Brassica carinata</name>
    <name type="common">Ethiopian mustard</name>
    <name type="synonym">Abyssinian cabbage</name>
    <dbReference type="NCBI Taxonomy" id="52824"/>
    <lineage>
        <taxon>Eukaryota</taxon>
        <taxon>Viridiplantae</taxon>
        <taxon>Streptophyta</taxon>
        <taxon>Embryophyta</taxon>
        <taxon>Tracheophyta</taxon>
        <taxon>Spermatophyta</taxon>
        <taxon>Magnoliopsida</taxon>
        <taxon>eudicotyledons</taxon>
        <taxon>Gunneridae</taxon>
        <taxon>Pentapetalae</taxon>
        <taxon>rosids</taxon>
        <taxon>malvids</taxon>
        <taxon>Brassicales</taxon>
        <taxon>Brassicaceae</taxon>
        <taxon>Brassiceae</taxon>
        <taxon>Brassica</taxon>
    </lineage>
</organism>
<accession>A0A8X7PCX0</accession>
<dbReference type="InterPro" id="IPR002885">
    <property type="entry name" value="PPR_rpt"/>
</dbReference>
<dbReference type="Pfam" id="PF13041">
    <property type="entry name" value="PPR_2"/>
    <property type="match status" value="1"/>
</dbReference>
<comment type="similarity">
    <text evidence="1">Belongs to the PPR family. P subfamily.</text>
</comment>
<dbReference type="AlphaFoldDB" id="A0A8X7PCX0"/>
<name>A0A8X7PCX0_BRACI</name>
<evidence type="ECO:0000313" key="5">
    <source>
        <dbReference type="Proteomes" id="UP000886595"/>
    </source>
</evidence>
<dbReference type="PANTHER" id="PTHR47941">
    <property type="entry name" value="PENTATRICOPEPTIDE REPEAT-CONTAINING PROTEIN 3, MITOCHONDRIAL"/>
    <property type="match status" value="1"/>
</dbReference>
<reference evidence="4 5" key="1">
    <citation type="submission" date="2020-02" db="EMBL/GenBank/DDBJ databases">
        <authorList>
            <person name="Ma Q."/>
            <person name="Huang Y."/>
            <person name="Song X."/>
            <person name="Pei D."/>
        </authorList>
    </citation>
    <scope>NUCLEOTIDE SEQUENCE [LARGE SCALE GENOMIC DNA]</scope>
    <source>
        <strain evidence="4">Sxm20200214</strain>
        <tissue evidence="4">Leaf</tissue>
    </source>
</reference>
<evidence type="ECO:0000313" key="4">
    <source>
        <dbReference type="EMBL" id="KAG2248412.1"/>
    </source>
</evidence>